<evidence type="ECO:0000259" key="6">
    <source>
        <dbReference type="Pfam" id="PF07980"/>
    </source>
</evidence>
<evidence type="ECO:0000256" key="3">
    <source>
        <dbReference type="ARBA" id="ARBA00022729"/>
    </source>
</evidence>
<protein>
    <submittedName>
        <fullName evidence="8">RagB/SusD family nutrient uptake outer membrane protein</fullName>
    </submittedName>
</protein>
<feature type="domain" description="SusD-like N-terminal" evidence="7">
    <location>
        <begin position="96"/>
        <end position="233"/>
    </location>
</feature>
<dbReference type="PROSITE" id="PS51257">
    <property type="entry name" value="PROKAR_LIPOPROTEIN"/>
    <property type="match status" value="1"/>
</dbReference>
<dbReference type="Pfam" id="PF07980">
    <property type="entry name" value="SusD_RagB"/>
    <property type="match status" value="1"/>
</dbReference>
<evidence type="ECO:0000256" key="1">
    <source>
        <dbReference type="ARBA" id="ARBA00004442"/>
    </source>
</evidence>
<keyword evidence="9" id="KW-1185">Reference proteome</keyword>
<name>A0ABP8H0B7_9BACT</name>
<dbReference type="Pfam" id="PF14322">
    <property type="entry name" value="SusD-like_3"/>
    <property type="match status" value="1"/>
</dbReference>
<comment type="caution">
    <text evidence="8">The sequence shown here is derived from an EMBL/GenBank/DDBJ whole genome shotgun (WGS) entry which is preliminary data.</text>
</comment>
<dbReference type="InterPro" id="IPR033985">
    <property type="entry name" value="SusD-like_N"/>
</dbReference>
<sequence length="511" mass="56304">MKQMKHIKFVWALLLAVPILVGSTGCKKFLDRKPLTATLEDLDQGGLEGQIYGLYGGIRNPDIAGEGFSGIPWLAMHGFRSDDAMKGSSDADGADWANIYDNFQYVKDHWSSNTYYDQHYRLIDLANVALKTADSLRLNDPASLVNIGEAKFFRAFAYFDLVRTYGQVRLITAPVTSAAQVNAMPKSNEAAIYAQIDADLNAAEAVLPPNWGNRFPGRLTTYAAKTLHAKTYLYRQQWAAALSLAQQVIQSGQYQLESNFSNIWKEAGENGPESIFEIQAEIGPGGTNPLGSRIGITQGIRGVDVWDLGWGWNTPTETLVNSGFETGDPRRPKTILFSGQSDDPANGGYGRTLPPYPTLPRHYWSKKYYADPAKQASTGERQAAWMNHRILRLSDVYLMAAEAANELGGTANQALAVQYLEAVRARARGGNSAVLPPVAFVSQAQMRTAIQQERRAEFAMEGERFFDLVRWGIAPAALGGQGFQPRHKYYPLPQPVIDASNGALVQNPDYP</sequence>
<organism evidence="8 9">
    <name type="scientific">Flaviaesturariibacter amylovorans</name>
    <dbReference type="NCBI Taxonomy" id="1084520"/>
    <lineage>
        <taxon>Bacteria</taxon>
        <taxon>Pseudomonadati</taxon>
        <taxon>Bacteroidota</taxon>
        <taxon>Chitinophagia</taxon>
        <taxon>Chitinophagales</taxon>
        <taxon>Chitinophagaceae</taxon>
        <taxon>Flaviaestuariibacter</taxon>
    </lineage>
</organism>
<gene>
    <name evidence="8" type="ORF">GCM10023184_25140</name>
</gene>
<evidence type="ECO:0000256" key="2">
    <source>
        <dbReference type="ARBA" id="ARBA00006275"/>
    </source>
</evidence>
<keyword evidence="4" id="KW-0472">Membrane</keyword>
<accession>A0ABP8H0B7</accession>
<keyword evidence="3" id="KW-0732">Signal</keyword>
<comment type="similarity">
    <text evidence="2">Belongs to the SusD family.</text>
</comment>
<dbReference type="Gene3D" id="1.25.40.390">
    <property type="match status" value="1"/>
</dbReference>
<evidence type="ECO:0000256" key="4">
    <source>
        <dbReference type="ARBA" id="ARBA00023136"/>
    </source>
</evidence>
<dbReference type="InterPro" id="IPR011990">
    <property type="entry name" value="TPR-like_helical_dom_sf"/>
</dbReference>
<dbReference type="Proteomes" id="UP001501725">
    <property type="component" value="Unassembled WGS sequence"/>
</dbReference>
<evidence type="ECO:0000259" key="7">
    <source>
        <dbReference type="Pfam" id="PF14322"/>
    </source>
</evidence>
<proteinExistence type="inferred from homology"/>
<dbReference type="SUPFAM" id="SSF48452">
    <property type="entry name" value="TPR-like"/>
    <property type="match status" value="1"/>
</dbReference>
<comment type="subcellular location">
    <subcellularLocation>
        <location evidence="1">Cell outer membrane</location>
    </subcellularLocation>
</comment>
<evidence type="ECO:0000313" key="9">
    <source>
        <dbReference type="Proteomes" id="UP001501725"/>
    </source>
</evidence>
<evidence type="ECO:0000313" key="8">
    <source>
        <dbReference type="EMBL" id="GAA4332499.1"/>
    </source>
</evidence>
<dbReference type="InterPro" id="IPR012944">
    <property type="entry name" value="SusD_RagB_dom"/>
</dbReference>
<evidence type="ECO:0000256" key="5">
    <source>
        <dbReference type="ARBA" id="ARBA00023237"/>
    </source>
</evidence>
<feature type="domain" description="RagB/SusD" evidence="6">
    <location>
        <begin position="307"/>
        <end position="479"/>
    </location>
</feature>
<reference evidence="9" key="1">
    <citation type="journal article" date="2019" name="Int. J. Syst. Evol. Microbiol.">
        <title>The Global Catalogue of Microorganisms (GCM) 10K type strain sequencing project: providing services to taxonomists for standard genome sequencing and annotation.</title>
        <authorList>
            <consortium name="The Broad Institute Genomics Platform"/>
            <consortium name="The Broad Institute Genome Sequencing Center for Infectious Disease"/>
            <person name="Wu L."/>
            <person name="Ma J."/>
        </authorList>
    </citation>
    <scope>NUCLEOTIDE SEQUENCE [LARGE SCALE GENOMIC DNA]</scope>
    <source>
        <strain evidence="9">JCM 17919</strain>
    </source>
</reference>
<keyword evidence="5" id="KW-0998">Cell outer membrane</keyword>
<dbReference type="EMBL" id="BAABGY010000007">
    <property type="protein sequence ID" value="GAA4332499.1"/>
    <property type="molecule type" value="Genomic_DNA"/>
</dbReference>